<dbReference type="GO" id="GO:0006891">
    <property type="term" value="P:intra-Golgi vesicle-mediated transport"/>
    <property type="evidence" value="ECO:0007669"/>
    <property type="project" value="InterPro"/>
</dbReference>
<feature type="compositionally biased region" description="Polar residues" evidence="11">
    <location>
        <begin position="509"/>
        <end position="518"/>
    </location>
</feature>
<protein>
    <recommendedName>
        <fullName evidence="3">Protein CASP</fullName>
    </recommendedName>
</protein>
<comment type="subcellular location">
    <subcellularLocation>
        <location evidence="1">Golgi apparatus membrane</location>
        <topology evidence="1">Single-pass type IV membrane protein</topology>
    </subcellularLocation>
</comment>
<evidence type="ECO:0000256" key="5">
    <source>
        <dbReference type="ARBA" id="ARBA00022692"/>
    </source>
</evidence>
<name>A0A0F7SN10_PHARH</name>
<evidence type="ECO:0000313" key="15">
    <source>
        <dbReference type="EMBL" id="CED82054.1"/>
    </source>
</evidence>
<evidence type="ECO:0000256" key="7">
    <source>
        <dbReference type="ARBA" id="ARBA00023034"/>
    </source>
</evidence>
<feature type="region of interest" description="Disordered" evidence="11">
    <location>
        <begin position="458"/>
        <end position="519"/>
    </location>
</feature>
<keyword evidence="7" id="KW-0333">Golgi apparatus</keyword>
<feature type="compositionally biased region" description="Gly residues" evidence="11">
    <location>
        <begin position="482"/>
        <end position="492"/>
    </location>
</feature>
<feature type="coiled-coil region" evidence="10">
    <location>
        <begin position="28"/>
        <end position="88"/>
    </location>
</feature>
<evidence type="ECO:0000256" key="9">
    <source>
        <dbReference type="ARBA" id="ARBA00023136"/>
    </source>
</evidence>
<evidence type="ECO:0000256" key="8">
    <source>
        <dbReference type="ARBA" id="ARBA00023054"/>
    </source>
</evidence>
<dbReference type="Pfam" id="PF25398">
    <property type="entry name" value="CUX1_N"/>
    <property type="match status" value="1"/>
</dbReference>
<feature type="coiled-coil region" evidence="10">
    <location>
        <begin position="247"/>
        <end position="340"/>
    </location>
</feature>
<comment type="similarity">
    <text evidence="2">Belongs to the CASP family.</text>
</comment>
<evidence type="ECO:0000256" key="4">
    <source>
        <dbReference type="ARBA" id="ARBA00022448"/>
    </source>
</evidence>
<keyword evidence="5 12" id="KW-0812">Transmembrane</keyword>
<organism evidence="15">
    <name type="scientific">Phaffia rhodozyma</name>
    <name type="common">Yeast</name>
    <name type="synonym">Xanthophyllomyces dendrorhous</name>
    <dbReference type="NCBI Taxonomy" id="264483"/>
    <lineage>
        <taxon>Eukaryota</taxon>
        <taxon>Fungi</taxon>
        <taxon>Dikarya</taxon>
        <taxon>Basidiomycota</taxon>
        <taxon>Agaricomycotina</taxon>
        <taxon>Tremellomycetes</taxon>
        <taxon>Cystofilobasidiales</taxon>
        <taxon>Mrakiaceae</taxon>
        <taxon>Phaffia</taxon>
    </lineage>
</organism>
<dbReference type="InterPro" id="IPR057476">
    <property type="entry name" value="Cux_N"/>
</dbReference>
<evidence type="ECO:0000256" key="1">
    <source>
        <dbReference type="ARBA" id="ARBA00004409"/>
    </source>
</evidence>
<feature type="coiled-coil region" evidence="10">
    <location>
        <begin position="527"/>
        <end position="568"/>
    </location>
</feature>
<keyword evidence="9 12" id="KW-0472">Membrane</keyword>
<dbReference type="GO" id="GO:0000139">
    <property type="term" value="C:Golgi membrane"/>
    <property type="evidence" value="ECO:0007669"/>
    <property type="project" value="UniProtKB-SubCell"/>
</dbReference>
<accession>A0A0F7SN10</accession>
<keyword evidence="4" id="KW-0813">Transport</keyword>
<feature type="coiled-coil region" evidence="10">
    <location>
        <begin position="119"/>
        <end position="214"/>
    </location>
</feature>
<evidence type="ECO:0000256" key="12">
    <source>
        <dbReference type="SAM" id="Phobius"/>
    </source>
</evidence>
<keyword evidence="8 10" id="KW-0175">Coiled coil</keyword>
<reference evidence="15" key="1">
    <citation type="submission" date="2014-08" db="EMBL/GenBank/DDBJ databases">
        <authorList>
            <person name="Sharma Rahul"/>
            <person name="Thines Marco"/>
        </authorList>
    </citation>
    <scope>NUCLEOTIDE SEQUENCE</scope>
</reference>
<evidence type="ECO:0000259" key="14">
    <source>
        <dbReference type="Pfam" id="PF25398"/>
    </source>
</evidence>
<feature type="compositionally biased region" description="Polar residues" evidence="11">
    <location>
        <begin position="467"/>
        <end position="478"/>
    </location>
</feature>
<dbReference type="AlphaFoldDB" id="A0A0F7SN10"/>
<proteinExistence type="inferred from homology"/>
<feature type="domain" description="Cux N-terminal" evidence="14">
    <location>
        <begin position="3"/>
        <end position="113"/>
    </location>
</feature>
<dbReference type="InterPro" id="IPR012955">
    <property type="entry name" value="CASP_C"/>
</dbReference>
<feature type="domain" description="CASP C-terminal" evidence="13">
    <location>
        <begin position="428"/>
        <end position="690"/>
    </location>
</feature>
<sequence length="712" mass="79771">MADFSTALSTWRDINLTDLQKSLDTTALELVENQKENVVGRKKLAEQTREFKKIPTDAEKLESIKSLLKAYQSEIDQLTRRSKVAENAFLNAYKLLAEAPDPYPLLDAAVDQTVKVAEAQVLESELGRLREENQELKKQVGEIAGAEEKRKKAENKVDALEAKMEELIQERVTQKENELNATYDERMRNYEEREQDLNNQLRTTKSQLTDLRTTSDSTQARLIKASQQQDNEVVGRMSELDMLMGDLERANGRVGSVERRNEILRAEIESVKSGSQYAERVKQLESQVSELESESTRLLRALDLEKDSRSSSEKTLRKKIEDLNKEIGLKAAEIEHLRQRAKEYTDYDEIKRELEIMKYVEFGDVDLSEDLENRNEIQLPNPNAAKNNKIKKEGESLEEMLIRKNRKVLDELTKLRVSQEESSGATTELEQMLQTVQAELERQKKLNERLENDLLQINKPNGGAVKTSVSDAHSGSNEAGSAVGGAKSGGLEGLEIGTGSDKTRASPVPFQSGSSDNSILPIVTSQRDRFRARNAELEEELRKQFESISELRTEIKSLQADNLKLYEKVRYMGSYREDSSAVAGPSSYYSGNSSSNLRTGSGGGLGNLGISGLAGGRGDEIGKYKDKYEDSINPFESFKSREAQRAIQALNPIERAVFALCRGIIGNRRARSIFVLYAALLHLLVILSLWGSLASGGGVDISDPVQMPPLRR</sequence>
<evidence type="ECO:0000256" key="3">
    <source>
        <dbReference type="ARBA" id="ARBA00018691"/>
    </source>
</evidence>
<evidence type="ECO:0000256" key="6">
    <source>
        <dbReference type="ARBA" id="ARBA00022989"/>
    </source>
</evidence>
<feature type="coiled-coil region" evidence="10">
    <location>
        <begin position="426"/>
        <end position="453"/>
    </location>
</feature>
<evidence type="ECO:0000259" key="13">
    <source>
        <dbReference type="Pfam" id="PF08172"/>
    </source>
</evidence>
<evidence type="ECO:0000256" key="11">
    <source>
        <dbReference type="SAM" id="MobiDB-lite"/>
    </source>
</evidence>
<keyword evidence="6 12" id="KW-1133">Transmembrane helix</keyword>
<evidence type="ECO:0000256" key="2">
    <source>
        <dbReference type="ARBA" id="ARBA00006415"/>
    </source>
</evidence>
<dbReference type="Pfam" id="PF08172">
    <property type="entry name" value="CASP_C"/>
    <property type="match status" value="1"/>
</dbReference>
<dbReference type="EMBL" id="LN483124">
    <property type="protein sequence ID" value="CED82054.1"/>
    <property type="molecule type" value="Genomic_DNA"/>
</dbReference>
<dbReference type="PANTHER" id="PTHR14043">
    <property type="entry name" value="CCAAT DISPLACEMENT PROTEIN-RELATED"/>
    <property type="match status" value="1"/>
</dbReference>
<dbReference type="PANTHER" id="PTHR14043:SF2">
    <property type="entry name" value="HOMEOBOX PROTEIN CUT"/>
    <property type="match status" value="1"/>
</dbReference>
<feature type="transmembrane region" description="Helical" evidence="12">
    <location>
        <begin position="674"/>
        <end position="693"/>
    </location>
</feature>
<evidence type="ECO:0000256" key="10">
    <source>
        <dbReference type="SAM" id="Coils"/>
    </source>
</evidence>